<feature type="transmembrane region" description="Helical" evidence="1">
    <location>
        <begin position="146"/>
        <end position="168"/>
    </location>
</feature>
<feature type="transmembrane region" description="Helical" evidence="1">
    <location>
        <begin position="73"/>
        <end position="98"/>
    </location>
</feature>
<evidence type="ECO:0000313" key="2">
    <source>
        <dbReference type="EMBL" id="RRJ90052.1"/>
    </source>
</evidence>
<feature type="transmembrane region" description="Helical" evidence="1">
    <location>
        <begin position="42"/>
        <end position="61"/>
    </location>
</feature>
<dbReference type="EMBL" id="RQVQ01000020">
    <property type="protein sequence ID" value="RRJ90052.1"/>
    <property type="molecule type" value="Genomic_DNA"/>
</dbReference>
<keyword evidence="1" id="KW-1133">Transmembrane helix</keyword>
<keyword evidence="1" id="KW-0812">Transmembrane</keyword>
<dbReference type="InterPro" id="IPR025250">
    <property type="entry name" value="DUF4199"/>
</dbReference>
<dbReference type="RefSeq" id="WP_125019239.1">
    <property type="nucleotide sequence ID" value="NZ_RQVQ01000020.1"/>
</dbReference>
<comment type="caution">
    <text evidence="2">The sequence shown here is derived from an EMBL/GenBank/DDBJ whole genome shotgun (WGS) entry which is preliminary data.</text>
</comment>
<proteinExistence type="predicted"/>
<organism evidence="2 3">
    <name type="scientific">Paenimyroides tangerinum</name>
    <dbReference type="NCBI Taxonomy" id="2488728"/>
    <lineage>
        <taxon>Bacteria</taxon>
        <taxon>Pseudomonadati</taxon>
        <taxon>Bacteroidota</taxon>
        <taxon>Flavobacteriia</taxon>
        <taxon>Flavobacteriales</taxon>
        <taxon>Flavobacteriaceae</taxon>
        <taxon>Paenimyroides</taxon>
    </lineage>
</organism>
<dbReference type="OrthoDB" id="660361at2"/>
<protein>
    <submittedName>
        <fullName evidence="2">DUF4199 domain-containing protein</fullName>
    </submittedName>
</protein>
<dbReference type="Proteomes" id="UP000275719">
    <property type="component" value="Unassembled WGS sequence"/>
</dbReference>
<name>A0A3P3W4S8_9FLAO</name>
<reference evidence="2 3" key="1">
    <citation type="submission" date="2018-11" db="EMBL/GenBank/DDBJ databases">
        <title>Flavobacterium sp. nov., YIM 102701-2 draft genome.</title>
        <authorList>
            <person name="Li G."/>
            <person name="Jiang Y."/>
        </authorList>
    </citation>
    <scope>NUCLEOTIDE SEQUENCE [LARGE SCALE GENOMIC DNA]</scope>
    <source>
        <strain evidence="2 3">YIM 102701-2</strain>
    </source>
</reference>
<accession>A0A3P3W4S8</accession>
<feature type="transmembrane region" description="Helical" evidence="1">
    <location>
        <begin position="12"/>
        <end position="30"/>
    </location>
</feature>
<sequence>MNQTIKNIGIKFGLLLALILSIINVGIYFYDYNIMASTANGFILLFVIIIFGLISTALAKFKIGGFITFKQAFTPYILTISIGIFISTIVQFLIYSVIAPETGELLKETLRNMYVEQIMKSNGTQEEIAASIAEVQKTNPLAFGGLISSAVIRIAMLSVAGILIALIFRNRSEFIAPVEPKQ</sequence>
<gene>
    <name evidence="2" type="ORF">EG240_09895</name>
</gene>
<keyword evidence="1" id="KW-0472">Membrane</keyword>
<dbReference type="AlphaFoldDB" id="A0A3P3W4S8"/>
<evidence type="ECO:0000256" key="1">
    <source>
        <dbReference type="SAM" id="Phobius"/>
    </source>
</evidence>
<keyword evidence="3" id="KW-1185">Reference proteome</keyword>
<evidence type="ECO:0000313" key="3">
    <source>
        <dbReference type="Proteomes" id="UP000275719"/>
    </source>
</evidence>
<dbReference type="Pfam" id="PF13858">
    <property type="entry name" value="DUF4199"/>
    <property type="match status" value="1"/>
</dbReference>